<dbReference type="KEGG" id="pno:SNOG_08863"/>
<evidence type="ECO:0000256" key="1">
    <source>
        <dbReference type="SAM" id="Coils"/>
    </source>
</evidence>
<keyword evidence="5" id="KW-1185">Reference proteome</keyword>
<feature type="region of interest" description="Disordered" evidence="2">
    <location>
        <begin position="898"/>
        <end position="978"/>
    </location>
</feature>
<name>A0A7U2F2N0_PHANO</name>
<dbReference type="RefSeq" id="XP_001799167.1">
    <property type="nucleotide sequence ID" value="XM_001799115.1"/>
</dbReference>
<feature type="transmembrane region" description="Helical" evidence="3">
    <location>
        <begin position="47"/>
        <end position="71"/>
    </location>
</feature>
<keyword evidence="3" id="KW-0472">Membrane</keyword>
<feature type="compositionally biased region" description="Low complexity" evidence="2">
    <location>
        <begin position="692"/>
        <end position="705"/>
    </location>
</feature>
<feature type="transmembrane region" description="Helical" evidence="3">
    <location>
        <begin position="12"/>
        <end position="35"/>
    </location>
</feature>
<evidence type="ECO:0000256" key="2">
    <source>
        <dbReference type="SAM" id="MobiDB-lite"/>
    </source>
</evidence>
<protein>
    <submittedName>
        <fullName evidence="4">Uncharacterized protein</fullName>
    </submittedName>
</protein>
<evidence type="ECO:0000313" key="5">
    <source>
        <dbReference type="Proteomes" id="UP000663193"/>
    </source>
</evidence>
<feature type="coiled-coil region" evidence="1">
    <location>
        <begin position="445"/>
        <end position="505"/>
    </location>
</feature>
<reference evidence="5" key="1">
    <citation type="journal article" date="2021" name="BMC Genomics">
        <title>Chromosome-level genome assembly and manually-curated proteome of model necrotroph Parastagonospora nodorum Sn15 reveals a genome-wide trove of candidate effector homologs, and redundancy of virulence-related functions within an accessory chromosome.</title>
        <authorList>
            <person name="Bertazzoni S."/>
            <person name="Jones D.A.B."/>
            <person name="Phan H.T."/>
            <person name="Tan K.-C."/>
            <person name="Hane J.K."/>
        </authorList>
    </citation>
    <scope>NUCLEOTIDE SEQUENCE [LARGE SCALE GENOMIC DNA]</scope>
    <source>
        <strain evidence="5">SN15 / ATCC MYA-4574 / FGSC 10173)</strain>
    </source>
</reference>
<proteinExistence type="predicted"/>
<organism evidence="4 5">
    <name type="scientific">Phaeosphaeria nodorum (strain SN15 / ATCC MYA-4574 / FGSC 10173)</name>
    <name type="common">Glume blotch fungus</name>
    <name type="synonym">Parastagonospora nodorum</name>
    <dbReference type="NCBI Taxonomy" id="321614"/>
    <lineage>
        <taxon>Eukaryota</taxon>
        <taxon>Fungi</taxon>
        <taxon>Dikarya</taxon>
        <taxon>Ascomycota</taxon>
        <taxon>Pezizomycotina</taxon>
        <taxon>Dothideomycetes</taxon>
        <taxon>Pleosporomycetidae</taxon>
        <taxon>Pleosporales</taxon>
        <taxon>Pleosporineae</taxon>
        <taxon>Phaeosphaeriaceae</taxon>
        <taxon>Parastagonospora</taxon>
    </lineage>
</organism>
<sequence>MLAFTYRALAPVFQFLATCFRMLFHYPIVVLQTLYCFLEAISVKTHFIIVECILVMFVVSFFAMAFIFAIANDRHEADEKKMRKDGILAREDQHSRHVAEKENQHDRHIADKKACHLRQVEEIEMCEELIVGIVLNNTKSDQIHAALLKKLSELVTLQEVDQAIAQHMKVVSGSAAPSQCPYPAISDTMAAFSVDIGVHMQLQINEAVARGYERLMTSPPLSYSPIQSQETMSTPPTWQKPSLSISPVSSTETTPISPPNDTLSISDVVAQDTAPVASAKPVLSLSLVSSQDTEPLDICQSKLSIGPIVSQSTAPLQAQPLKLSMSKIEAVSTSPLEVAPTPLAISEVKTVLEQAPVSCQAISDAAEAKEVVAQLLAVINGWKTRSGKYQGLTFQCITFDVDRLQNDEAASALKDFKKKVNMLFFGYAQNEDAARSDLRLATSESDRLKSAIDGLQSDNNELKSAIIQLKSEMEGYAGAFAAMQCEDYDEDLDQFEQQLAEQGEQVVVADEAMTPVITGIVATAAPLAPVSSLPDISVPTQTHVAAAAEEPVKALSPPPSFEKKVTTPPATGLFASSFASEVSSKPPNFPVPVHTPIKIVAKVFTPPKVEHEVASSSGNGPLASAFASAVSSKPANSPAPVQSNAETNTKAAAAPTVNQAARSTGTDLFASIFASEVSSKPPTFPVPVQSHTGTEAKTTTPTPSAPKIEEVTENAENGIHCDICDLMVTGGMKKHAENRHGYCMICKQMVSGDWTNDRFTYDKHKEQCRTIFKPESAVKAPVIPKPSAATSKTLVHTPKPPTTPTTSGTTKTFVCRHCHEDVIAPVITVREGHQIGDFSKHNITCRGARTYVKFYCVNCGMGVTNTDQFHAEHRQACQKDASKIGNFRAFDKTTGLRIGDSTEGLPPMAPRVMLGRTDGSRSSKPPTKGRGPMLGSRHSTPVKIATPEGSQAEREARGRGAASSSPLQPQWEGNVIRY</sequence>
<feature type="region of interest" description="Disordered" evidence="2">
    <location>
        <begin position="681"/>
        <end position="705"/>
    </location>
</feature>
<dbReference type="EMBL" id="CP069029">
    <property type="protein sequence ID" value="QRC97356.1"/>
    <property type="molecule type" value="Genomic_DNA"/>
</dbReference>
<dbReference type="AlphaFoldDB" id="A0A7U2F2N0"/>
<keyword evidence="3" id="KW-1133">Transmembrane helix</keyword>
<keyword evidence="3" id="KW-0812">Transmembrane</keyword>
<gene>
    <name evidence="4" type="ORF">JI435_088630</name>
</gene>
<feature type="region of interest" description="Disordered" evidence="2">
    <location>
        <begin position="223"/>
        <end position="260"/>
    </location>
</feature>
<accession>A0A7U2F2N0</accession>
<keyword evidence="1" id="KW-0175">Coiled coil</keyword>
<dbReference type="Proteomes" id="UP000663193">
    <property type="component" value="Chromosome 7"/>
</dbReference>
<dbReference type="VEuPathDB" id="FungiDB:JI435_088630"/>
<evidence type="ECO:0000256" key="3">
    <source>
        <dbReference type="SAM" id="Phobius"/>
    </source>
</evidence>
<evidence type="ECO:0000313" key="4">
    <source>
        <dbReference type="EMBL" id="QRC97356.1"/>
    </source>
</evidence>